<keyword evidence="3" id="KW-1185">Reference proteome</keyword>
<evidence type="ECO:0000256" key="1">
    <source>
        <dbReference type="SAM" id="SignalP"/>
    </source>
</evidence>
<dbReference type="PROSITE" id="PS51257">
    <property type="entry name" value="PROKAR_LIPOPROTEIN"/>
    <property type="match status" value="1"/>
</dbReference>
<dbReference type="OrthoDB" id="3403621at2"/>
<proteinExistence type="predicted"/>
<dbReference type="EMBL" id="RKHQ01000001">
    <property type="protein sequence ID" value="ROR97465.1"/>
    <property type="molecule type" value="Genomic_DNA"/>
</dbReference>
<accession>A0A3N2DCF0</accession>
<dbReference type="Proteomes" id="UP000275356">
    <property type="component" value="Unassembled WGS sequence"/>
</dbReference>
<gene>
    <name evidence="2" type="ORF">EDD28_2064</name>
</gene>
<comment type="caution">
    <text evidence="2">The sequence shown here is derived from an EMBL/GenBank/DDBJ whole genome shotgun (WGS) entry which is preliminary data.</text>
</comment>
<sequence>MSTTPRSLTPRRSAATGAVLVLVAALAACSNGDGGGSGGDLTYEDSPINSYFEAFNVMGDMSQEEQQAFYDERDRKTEDLVAQCMADQGFEYNPQSSRTTYVGSSNEDGPQWGTLEFAQQYGYGAFSWPGQEEMELQEPEEWVDPNQDIIDSMSESELTAWQEALWGAPQEWDEDADMEEYEWNWEDSGCYGWAQHELEADDPWTAMNSLYEDPRFAELFAQMGELYTKAESDPRMADLTGKWSSCMADAGYTFANPNEAQQSIYDLQNGLWEGHEDDPEYMGPSDEELAPIKEQELQTAVADFTCQDELNYQQEQLSIQFKIEQEFVDANKDALEELSAAAQELQK</sequence>
<feature type="signal peptide" evidence="1">
    <location>
        <begin position="1"/>
        <end position="27"/>
    </location>
</feature>
<reference evidence="2 3" key="1">
    <citation type="submission" date="2018-11" db="EMBL/GenBank/DDBJ databases">
        <title>Sequencing the genomes of 1000 actinobacteria strains.</title>
        <authorList>
            <person name="Klenk H.-P."/>
        </authorList>
    </citation>
    <scope>NUCLEOTIDE SEQUENCE [LARGE SCALE GENOMIC DNA]</scope>
    <source>
        <strain evidence="2 3">DSM 13521</strain>
    </source>
</reference>
<protein>
    <submittedName>
        <fullName evidence="2">Uncharacterized protein</fullName>
    </submittedName>
</protein>
<evidence type="ECO:0000313" key="2">
    <source>
        <dbReference type="EMBL" id="ROR97465.1"/>
    </source>
</evidence>
<dbReference type="RefSeq" id="WP_148059591.1">
    <property type="nucleotide sequence ID" value="NZ_RKHQ01000001.1"/>
</dbReference>
<keyword evidence="1" id="KW-0732">Signal</keyword>
<evidence type="ECO:0000313" key="3">
    <source>
        <dbReference type="Proteomes" id="UP000275356"/>
    </source>
</evidence>
<dbReference type="AlphaFoldDB" id="A0A3N2DCF0"/>
<feature type="chain" id="PRO_5018170957" evidence="1">
    <location>
        <begin position="28"/>
        <end position="347"/>
    </location>
</feature>
<name>A0A3N2DCF0_9MICO</name>
<organism evidence="2 3">
    <name type="scientific">Salana multivorans</name>
    <dbReference type="NCBI Taxonomy" id="120377"/>
    <lineage>
        <taxon>Bacteria</taxon>
        <taxon>Bacillati</taxon>
        <taxon>Actinomycetota</taxon>
        <taxon>Actinomycetes</taxon>
        <taxon>Micrococcales</taxon>
        <taxon>Beutenbergiaceae</taxon>
        <taxon>Salana</taxon>
    </lineage>
</organism>